<protein>
    <submittedName>
        <fullName evidence="1">Uncharacterized protein</fullName>
    </submittedName>
</protein>
<keyword evidence="2" id="KW-1185">Reference proteome</keyword>
<name>A0A977WM16_9CAUD</name>
<organism evidence="1 2">
    <name type="scientific">Salmonella phage F61</name>
    <dbReference type="NCBI Taxonomy" id="2982033"/>
    <lineage>
        <taxon>Viruses</taxon>
        <taxon>Duplodnaviria</taxon>
        <taxon>Heunggongvirae</taxon>
        <taxon>Uroviricota</taxon>
        <taxon>Caudoviricetes</taxon>
        <taxon>Drexlerviridae</taxon>
        <taxon>Tempevirinae</taxon>
        <taxon>Tlsvirus</taxon>
        <taxon>Tlsvirus F61</taxon>
    </lineage>
</organism>
<accession>A0A977WM16</accession>
<dbReference type="Proteomes" id="UP001063234">
    <property type="component" value="Segment"/>
</dbReference>
<evidence type="ECO:0000313" key="1">
    <source>
        <dbReference type="EMBL" id="UXM05395.1"/>
    </source>
</evidence>
<sequence length="64" mass="7214">MKLKCIESNVPNLKVGEIYRMQRDVDGFGPTVEHENNGRFFLNGKDNLAVNVGSFVLAKFEVVE</sequence>
<reference evidence="1" key="1">
    <citation type="submission" date="2022-08" db="EMBL/GenBank/DDBJ databases">
        <authorList>
            <person name="Parra M."/>
            <person name="Bayas-Rea R.D.L.A."/>
            <person name="D'Auria G."/>
            <person name="Reyes M."/>
            <person name="Zapata S."/>
        </authorList>
    </citation>
    <scope>NUCLEOTIDE SEQUENCE</scope>
</reference>
<dbReference type="EMBL" id="OP292674">
    <property type="protein sequence ID" value="UXM05395.1"/>
    <property type="molecule type" value="Genomic_DNA"/>
</dbReference>
<proteinExistence type="predicted"/>
<evidence type="ECO:0000313" key="2">
    <source>
        <dbReference type="Proteomes" id="UP001063234"/>
    </source>
</evidence>